<evidence type="ECO:0000313" key="1">
    <source>
        <dbReference type="EMBL" id="WPF86996.1"/>
    </source>
</evidence>
<dbReference type="AlphaFoldDB" id="A0AAF1C4D4"/>
<organism evidence="1">
    <name type="scientific">Cyanobacterium aponinum AL20115</name>
    <dbReference type="NCBI Taxonomy" id="3090662"/>
    <lineage>
        <taxon>Bacteria</taxon>
        <taxon>Bacillati</taxon>
        <taxon>Cyanobacteriota</taxon>
        <taxon>Cyanophyceae</taxon>
        <taxon>Oscillatoriophycideae</taxon>
        <taxon>Chroococcales</taxon>
        <taxon>Geminocystaceae</taxon>
        <taxon>Cyanobacterium</taxon>
    </lineage>
</organism>
<gene>
    <name evidence="1" type="ORF">SAY89_09215</name>
</gene>
<sequence>MNEFSLEKISEKIHYGKTKEYFREVLSSYQNGNYRSAVVMLWSVAICDIVYKLQHLVDLYSDSSAQKILQEMTELQERNPKSSEWEIKIIEETHKRTNLIDEPEYQNLVYLQKQRHLSAHPILNRQRELHTPNKETVRSLLRNTLEDLLIKPPFYSQKILDEILEDISENRSMLNTKEKVKQYVESRYLNRLKPEIELSIFRSLWKIVFKLNDENCEKNRIVNFQTLEVISKKNVNQLYKKIQEERDYYSSISSEGNSLVYLVIYLATYSVLFDLLNDDAQMKIKHCIENNTIAKIFGWFIKGSLENHYHDLLNWFEKDNPKFESKLWKPLLEISDTSEWQDLFCKLVSTYYGFSLNFYQADDRFSEAIKPYLYLFNEKTLIFLLDKIEANNQTYYRGKSVEDHFLVYLRIKELFGDKFDFSSYPKFYKDEFMEQSIDTDF</sequence>
<reference evidence="1" key="1">
    <citation type="submission" date="2023-11" db="EMBL/GenBank/DDBJ databases">
        <title>Genome sequence of Cyanobacterium aponinum BCRC AL20115.</title>
        <authorList>
            <person name="Chang H.-Y."/>
            <person name="Lin K.-M."/>
            <person name="Hsueh H.-T."/>
            <person name="Chu H.-A."/>
            <person name="Kuo C.-H."/>
        </authorList>
    </citation>
    <scope>NUCLEOTIDE SEQUENCE</scope>
    <source>
        <strain evidence="1">AL20115</strain>
    </source>
</reference>
<dbReference type="RefSeq" id="WP_320000807.1">
    <property type="nucleotide sequence ID" value="NZ_CP138348.1"/>
</dbReference>
<dbReference type="EMBL" id="CP138348">
    <property type="protein sequence ID" value="WPF86996.1"/>
    <property type="molecule type" value="Genomic_DNA"/>
</dbReference>
<name>A0AAF1C4D4_9CHRO</name>
<proteinExistence type="predicted"/>
<accession>A0AAF1C4D4</accession>
<protein>
    <submittedName>
        <fullName evidence="1">Uncharacterized protein</fullName>
    </submittedName>
</protein>